<name>A0A0H1BB74_9EURO</name>
<dbReference type="Proteomes" id="UP000053573">
    <property type="component" value="Unassembled WGS sequence"/>
</dbReference>
<gene>
    <name evidence="2" type="ORF">EMPG_16229</name>
</gene>
<evidence type="ECO:0000256" key="1">
    <source>
        <dbReference type="SAM" id="MobiDB-lite"/>
    </source>
</evidence>
<dbReference type="AlphaFoldDB" id="A0A0H1BB74"/>
<feature type="compositionally biased region" description="Basic and acidic residues" evidence="1">
    <location>
        <begin position="106"/>
        <end position="115"/>
    </location>
</feature>
<keyword evidence="3" id="KW-1185">Reference proteome</keyword>
<reference evidence="3" key="1">
    <citation type="journal article" date="2015" name="PLoS Genet.">
        <title>The dynamic genome and transcriptome of the human fungal pathogen Blastomyces and close relative Emmonsia.</title>
        <authorList>
            <person name="Munoz J.F."/>
            <person name="Gauthier G.M."/>
            <person name="Desjardins C.A."/>
            <person name="Gallo J.E."/>
            <person name="Holder J."/>
            <person name="Sullivan T.D."/>
            <person name="Marty A.J."/>
            <person name="Carmen J.C."/>
            <person name="Chen Z."/>
            <person name="Ding L."/>
            <person name="Gujja S."/>
            <person name="Magrini V."/>
            <person name="Misas E."/>
            <person name="Mitreva M."/>
            <person name="Priest M."/>
            <person name="Saif S."/>
            <person name="Whiston E.A."/>
            <person name="Young S."/>
            <person name="Zeng Q."/>
            <person name="Goldman W.E."/>
            <person name="Mardis E.R."/>
            <person name="Taylor J.W."/>
            <person name="McEwen J.G."/>
            <person name="Clay O.K."/>
            <person name="Klein B.S."/>
            <person name="Cuomo C.A."/>
        </authorList>
    </citation>
    <scope>NUCLEOTIDE SEQUENCE [LARGE SCALE GENOMIC DNA]</scope>
    <source>
        <strain evidence="3">UAMH 139</strain>
    </source>
</reference>
<feature type="region of interest" description="Disordered" evidence="1">
    <location>
        <begin position="92"/>
        <end position="118"/>
    </location>
</feature>
<accession>A0A0H1BB74</accession>
<protein>
    <submittedName>
        <fullName evidence="2">Uncharacterized protein</fullName>
    </submittedName>
</protein>
<comment type="caution">
    <text evidence="2">The sequence shown here is derived from an EMBL/GenBank/DDBJ whole genome shotgun (WGS) entry which is preliminary data.</text>
</comment>
<organism evidence="2 3">
    <name type="scientific">Blastomyces silverae</name>
    <dbReference type="NCBI Taxonomy" id="2060906"/>
    <lineage>
        <taxon>Eukaryota</taxon>
        <taxon>Fungi</taxon>
        <taxon>Dikarya</taxon>
        <taxon>Ascomycota</taxon>
        <taxon>Pezizomycotina</taxon>
        <taxon>Eurotiomycetes</taxon>
        <taxon>Eurotiomycetidae</taxon>
        <taxon>Onygenales</taxon>
        <taxon>Ajellomycetaceae</taxon>
        <taxon>Blastomyces</taxon>
    </lineage>
</organism>
<dbReference type="EMBL" id="LDEV01002617">
    <property type="protein sequence ID" value="KLJ08323.1"/>
    <property type="molecule type" value="Genomic_DNA"/>
</dbReference>
<proteinExistence type="predicted"/>
<sequence>MLLTNTASARHTMDQRFQDEKPCLQQQDERLDLHVAIAGEAPPKKQSPHRGEWAILAFVSAVEKGKLPPHEAMMLTTASDCYPTLPLADGREIKGQPPPTLLNAGRDQDARDLRPPDPILSIRLSNRNPQTVLPDQPGTILPSCALKSVWVHWKALVNY</sequence>
<evidence type="ECO:0000313" key="2">
    <source>
        <dbReference type="EMBL" id="KLJ08323.1"/>
    </source>
</evidence>
<evidence type="ECO:0000313" key="3">
    <source>
        <dbReference type="Proteomes" id="UP000053573"/>
    </source>
</evidence>